<organism evidence="3 4">
    <name type="scientific">Candidatus Competibacter denitrificans Run_A_D11</name>
    <dbReference type="NCBI Taxonomy" id="1400863"/>
    <lineage>
        <taxon>Bacteria</taxon>
        <taxon>Pseudomonadati</taxon>
        <taxon>Pseudomonadota</taxon>
        <taxon>Gammaproteobacteria</taxon>
        <taxon>Candidatus Competibacteraceae</taxon>
        <taxon>Candidatus Competibacter</taxon>
    </lineage>
</organism>
<keyword evidence="4" id="KW-1185">Reference proteome</keyword>
<dbReference type="OrthoDB" id="525451at2"/>
<dbReference type="InterPro" id="IPR025566">
    <property type="entry name" value="DUF4331"/>
</dbReference>
<evidence type="ECO:0000313" key="3">
    <source>
        <dbReference type="EMBL" id="CDI01779.1"/>
    </source>
</evidence>
<dbReference type="RefSeq" id="WP_048671212.1">
    <property type="nucleotide sequence ID" value="NZ_CBTJ020000026.1"/>
</dbReference>
<feature type="region of interest" description="Disordered" evidence="1">
    <location>
        <begin position="148"/>
        <end position="168"/>
    </location>
</feature>
<proteinExistence type="predicted"/>
<dbReference type="Proteomes" id="UP000035760">
    <property type="component" value="Unassembled WGS sequence"/>
</dbReference>
<dbReference type="EMBL" id="CBTJ020000026">
    <property type="protein sequence ID" value="CDI01779.1"/>
    <property type="molecule type" value="Genomic_DNA"/>
</dbReference>
<feature type="chain" id="PRO_5004878179" evidence="2">
    <location>
        <begin position="25"/>
        <end position="529"/>
    </location>
</feature>
<sequence>MPKPLLQVCLATALFTATGLTAYASSHREALAILNEPCADNTDTYAWVSPGAHDKLYLIMNFNPLHEPGQGNQGLRACNGYRYEFHIGIGESLRDHLVYRVEFKNTLNPEAAPSPTDALGGGNELLWQLTGGTETMTVSRILSFKAGRSANDNETDRESDFGEDERGGGQVVVLGKDLPVLPNNHGPQTDRLVYGLGAFTGYDSKDPTSREVGLYDQTFVDTFIHPLANGGRIIAGQFDDPYQLDEKGIFDLVNLNTNDLGGIPGARRPPGKDVFTGFNIFSIALEIPISDAFPQGIPHNGVLKANSTDSLLRVWSRVSRKKIQIVDPNNAITGLKGAGSFVQVGRNALPLFNAGLIGTQRQTSYLRSSPLKDVTNFGADILHPVLVRDAEALGIYKALGVPAGTVTTLKGPRADIISAINLGRPIPVADGFTGDVITLDAAIDSSFPNGRRLGGGTAPNRNQVNVNSVLLSLIVAGNPAAGLAKGIEVNDKDYLDRFPFLAPAHQGLYQGHGGVNVPTEQTPPPPPAL</sequence>
<reference evidence="3" key="1">
    <citation type="submission" date="2013-07" db="EMBL/GenBank/DDBJ databases">
        <authorList>
            <person name="McIlroy S."/>
        </authorList>
    </citation>
    <scope>NUCLEOTIDE SEQUENCE [LARGE SCALE GENOMIC DNA]</scope>
    <source>
        <strain evidence="3">Run_A_D11</strain>
    </source>
</reference>
<evidence type="ECO:0000256" key="2">
    <source>
        <dbReference type="SAM" id="SignalP"/>
    </source>
</evidence>
<evidence type="ECO:0000256" key="1">
    <source>
        <dbReference type="SAM" id="MobiDB-lite"/>
    </source>
</evidence>
<keyword evidence="2" id="KW-0732">Signal</keyword>
<comment type="caution">
    <text evidence="3">The sequence shown here is derived from an EMBL/GenBank/DDBJ whole genome shotgun (WGS) entry which is preliminary data.</text>
</comment>
<dbReference type="AlphaFoldDB" id="W6M569"/>
<dbReference type="STRING" id="1400863.BN873_200022"/>
<name>W6M569_9GAMM</name>
<gene>
    <name evidence="3" type="ORF">BN873_200022</name>
</gene>
<feature type="signal peptide" evidence="2">
    <location>
        <begin position="1"/>
        <end position="24"/>
    </location>
</feature>
<feature type="compositionally biased region" description="Basic and acidic residues" evidence="1">
    <location>
        <begin position="154"/>
        <end position="167"/>
    </location>
</feature>
<protein>
    <submittedName>
        <fullName evidence="3">Family membership</fullName>
    </submittedName>
</protein>
<dbReference type="Pfam" id="PF14224">
    <property type="entry name" value="DUF4331"/>
    <property type="match status" value="1"/>
</dbReference>
<reference evidence="3" key="2">
    <citation type="submission" date="2014-03" db="EMBL/GenBank/DDBJ databases">
        <title>Candidatus Competibacter-lineage genomes retrieved from metagenomes reveal functional metabolic diversity.</title>
        <authorList>
            <person name="McIlroy S.J."/>
            <person name="Albertsen M."/>
            <person name="Andresen E.K."/>
            <person name="Saunders A.M."/>
            <person name="Kristiansen R."/>
            <person name="Stokholm-Bjerregaard M."/>
            <person name="Nielsen K.L."/>
            <person name="Nielsen P.H."/>
        </authorList>
    </citation>
    <scope>NUCLEOTIDE SEQUENCE</scope>
    <source>
        <strain evidence="3">Run_A_D11</strain>
    </source>
</reference>
<evidence type="ECO:0000313" key="4">
    <source>
        <dbReference type="Proteomes" id="UP000035760"/>
    </source>
</evidence>
<accession>W6M569</accession>